<dbReference type="FunCoup" id="A0A6P8RAC3">
    <property type="interactions" value="113"/>
</dbReference>
<dbReference type="InterPro" id="IPR040174">
    <property type="entry name" value="RNLS"/>
</dbReference>
<dbReference type="Gene3D" id="3.50.50.60">
    <property type="entry name" value="FAD/NAD(P)-binding domain"/>
    <property type="match status" value="1"/>
</dbReference>
<dbReference type="SUPFAM" id="SSF51905">
    <property type="entry name" value="FAD/NAD(P)-binding domain"/>
    <property type="match status" value="1"/>
</dbReference>
<protein>
    <submittedName>
        <fullName evidence="5">Renalase isoform X1</fullName>
    </submittedName>
</protein>
<dbReference type="Proteomes" id="UP000515159">
    <property type="component" value="Chromosome 4"/>
</dbReference>
<keyword evidence="4" id="KW-1185">Reference proteome</keyword>
<dbReference type="Pfam" id="PF13450">
    <property type="entry name" value="NAD_binding_8"/>
    <property type="match status" value="1"/>
</dbReference>
<dbReference type="InterPro" id="IPR036188">
    <property type="entry name" value="FAD/NAD-bd_sf"/>
</dbReference>
<evidence type="ECO:0000256" key="2">
    <source>
        <dbReference type="ARBA" id="ARBA00022827"/>
    </source>
</evidence>
<gene>
    <name evidence="5" type="primary">RNLS</name>
</gene>
<dbReference type="GeneID" id="117358695"/>
<reference evidence="5" key="1">
    <citation type="submission" date="2025-08" db="UniProtKB">
        <authorList>
            <consortium name="RefSeq"/>
        </authorList>
    </citation>
    <scope>IDENTIFICATION</scope>
</reference>
<dbReference type="PANTHER" id="PTHR23357:SF1">
    <property type="entry name" value="RENALASE"/>
    <property type="match status" value="1"/>
</dbReference>
<feature type="domain" description="Amine oxidase" evidence="3">
    <location>
        <begin position="106"/>
        <end position="333"/>
    </location>
</feature>
<proteinExistence type="predicted"/>
<dbReference type="AlphaFoldDB" id="A0A6P8RAC3"/>
<keyword evidence="2" id="KW-0274">FAD</keyword>
<dbReference type="Pfam" id="PF01593">
    <property type="entry name" value="Amino_oxidase"/>
    <property type="match status" value="1"/>
</dbReference>
<evidence type="ECO:0000313" key="5">
    <source>
        <dbReference type="RefSeq" id="XP_033796116.1"/>
    </source>
</evidence>
<accession>A0A6P8RAC3</accession>
<dbReference type="GO" id="GO:0016651">
    <property type="term" value="F:oxidoreductase activity, acting on NAD(P)H"/>
    <property type="evidence" value="ECO:0007669"/>
    <property type="project" value="InterPro"/>
</dbReference>
<dbReference type="RefSeq" id="XP_033796116.1">
    <property type="nucleotide sequence ID" value="XM_033940225.1"/>
</dbReference>
<dbReference type="GO" id="GO:0005576">
    <property type="term" value="C:extracellular region"/>
    <property type="evidence" value="ECO:0007669"/>
    <property type="project" value="TreeGrafter"/>
</dbReference>
<dbReference type="KEGG" id="gsh:117358695"/>
<dbReference type="InterPro" id="IPR002937">
    <property type="entry name" value="Amino_oxidase"/>
</dbReference>
<evidence type="ECO:0000256" key="1">
    <source>
        <dbReference type="ARBA" id="ARBA00022630"/>
    </source>
</evidence>
<keyword evidence="1" id="KW-0285">Flavoprotein</keyword>
<organism evidence="4 5">
    <name type="scientific">Geotrypetes seraphini</name>
    <name type="common">Gaboon caecilian</name>
    <name type="synonym">Caecilia seraphini</name>
    <dbReference type="NCBI Taxonomy" id="260995"/>
    <lineage>
        <taxon>Eukaryota</taxon>
        <taxon>Metazoa</taxon>
        <taxon>Chordata</taxon>
        <taxon>Craniata</taxon>
        <taxon>Vertebrata</taxon>
        <taxon>Euteleostomi</taxon>
        <taxon>Amphibia</taxon>
        <taxon>Gymnophiona</taxon>
        <taxon>Geotrypetes</taxon>
    </lineage>
</organism>
<dbReference type="Gene3D" id="3.90.660.10">
    <property type="match status" value="1"/>
</dbReference>
<name>A0A6P8RAC3_GEOSA</name>
<evidence type="ECO:0000313" key="4">
    <source>
        <dbReference type="Proteomes" id="UP000515159"/>
    </source>
</evidence>
<sequence>MSRVLIVGAGLTGSVCAYLLRLEAARSLQLVVWDKAKGAGGRMATTRSPSNPSVTVDLGFQFITASPDYAVKHQRFYDELLKHHICLPLNALVEGMIVKEGNHSYVTPCGVSAVVKHYLKQSGAEIFYEHHVTEINLRDAKWEVCRKSGSSEWFDVVVLTMPTPQILELQGDIGKLIKKSQKQQLEAVTYSSRYALGLFYESGTQIDVSWAAKYIPNNSCICYISIDNKKRNIESSVVGPSIVVHTGVQFGTQYLESDKKEVQKMILHQLEMLLPNLPHPASIKCHKWRYSQVTQAVTDCPGQMTLHSKPLLVCGGDGFTHSGFDGCIDSAITIVKALDTDL</sequence>
<dbReference type="CTD" id="55328"/>
<evidence type="ECO:0000259" key="3">
    <source>
        <dbReference type="Pfam" id="PF01593"/>
    </source>
</evidence>
<dbReference type="InParanoid" id="A0A6P8RAC3"/>
<dbReference type="PANTHER" id="PTHR23357">
    <property type="entry name" value="RENALASE"/>
    <property type="match status" value="1"/>
</dbReference>
<dbReference type="OrthoDB" id="2161133at2759"/>